<organism evidence="6 7">
    <name type="scientific">Photobacterium sanctipauli</name>
    <dbReference type="NCBI Taxonomy" id="1342794"/>
    <lineage>
        <taxon>Bacteria</taxon>
        <taxon>Pseudomonadati</taxon>
        <taxon>Pseudomonadota</taxon>
        <taxon>Gammaproteobacteria</taxon>
        <taxon>Vibrionales</taxon>
        <taxon>Vibrionaceae</taxon>
        <taxon>Photobacterium</taxon>
    </lineage>
</organism>
<dbReference type="PANTHER" id="PTHR30537">
    <property type="entry name" value="HTH-TYPE TRANSCRIPTIONAL REGULATOR"/>
    <property type="match status" value="1"/>
</dbReference>
<evidence type="ECO:0000256" key="3">
    <source>
        <dbReference type="ARBA" id="ARBA00023125"/>
    </source>
</evidence>
<dbReference type="InterPro" id="IPR005119">
    <property type="entry name" value="LysR_subst-bd"/>
</dbReference>
<name>A0A2T3NP87_9GAMM</name>
<dbReference type="GO" id="GO:0043565">
    <property type="term" value="F:sequence-specific DNA binding"/>
    <property type="evidence" value="ECO:0007669"/>
    <property type="project" value="TreeGrafter"/>
</dbReference>
<keyword evidence="7" id="KW-1185">Reference proteome</keyword>
<proteinExistence type="inferred from homology"/>
<keyword evidence="3" id="KW-0238">DNA-binding</keyword>
<dbReference type="InterPro" id="IPR036388">
    <property type="entry name" value="WH-like_DNA-bd_sf"/>
</dbReference>
<evidence type="ECO:0000313" key="6">
    <source>
        <dbReference type="EMBL" id="PSW18079.1"/>
    </source>
</evidence>
<dbReference type="CDD" id="cd08422">
    <property type="entry name" value="PBP2_CrgA_like"/>
    <property type="match status" value="1"/>
</dbReference>
<dbReference type="EMBL" id="PYMA01000013">
    <property type="protein sequence ID" value="PSW18079.1"/>
    <property type="molecule type" value="Genomic_DNA"/>
</dbReference>
<evidence type="ECO:0000256" key="1">
    <source>
        <dbReference type="ARBA" id="ARBA00009437"/>
    </source>
</evidence>
<dbReference type="GO" id="GO:0006351">
    <property type="term" value="P:DNA-templated transcription"/>
    <property type="evidence" value="ECO:0007669"/>
    <property type="project" value="TreeGrafter"/>
</dbReference>
<evidence type="ECO:0000256" key="2">
    <source>
        <dbReference type="ARBA" id="ARBA00023015"/>
    </source>
</evidence>
<dbReference type="Pfam" id="PF00126">
    <property type="entry name" value="HTH_1"/>
    <property type="match status" value="1"/>
</dbReference>
<gene>
    <name evidence="6" type="ORF">C9I98_18490</name>
</gene>
<keyword evidence="2" id="KW-0805">Transcription regulation</keyword>
<dbReference type="FunFam" id="1.10.10.10:FF:000001">
    <property type="entry name" value="LysR family transcriptional regulator"/>
    <property type="match status" value="1"/>
</dbReference>
<dbReference type="PANTHER" id="PTHR30537:SF5">
    <property type="entry name" value="HTH-TYPE TRANSCRIPTIONAL ACTIVATOR TTDR-RELATED"/>
    <property type="match status" value="1"/>
</dbReference>
<keyword evidence="4" id="KW-0804">Transcription</keyword>
<dbReference type="Gene3D" id="3.40.190.290">
    <property type="match status" value="1"/>
</dbReference>
<feature type="domain" description="HTH lysR-type" evidence="5">
    <location>
        <begin position="6"/>
        <end position="63"/>
    </location>
</feature>
<dbReference type="PROSITE" id="PS50931">
    <property type="entry name" value="HTH_LYSR"/>
    <property type="match status" value="1"/>
</dbReference>
<dbReference type="InterPro" id="IPR058163">
    <property type="entry name" value="LysR-type_TF_proteobact-type"/>
</dbReference>
<dbReference type="InterPro" id="IPR000847">
    <property type="entry name" value="LysR_HTH_N"/>
</dbReference>
<dbReference type="Gene3D" id="1.10.10.10">
    <property type="entry name" value="Winged helix-like DNA-binding domain superfamily/Winged helix DNA-binding domain"/>
    <property type="match status" value="1"/>
</dbReference>
<dbReference type="SUPFAM" id="SSF53850">
    <property type="entry name" value="Periplasmic binding protein-like II"/>
    <property type="match status" value="1"/>
</dbReference>
<accession>A0A2T3NP87</accession>
<dbReference type="GO" id="GO:0003700">
    <property type="term" value="F:DNA-binding transcription factor activity"/>
    <property type="evidence" value="ECO:0007669"/>
    <property type="project" value="InterPro"/>
</dbReference>
<dbReference type="Pfam" id="PF03466">
    <property type="entry name" value="LysR_substrate"/>
    <property type="match status" value="1"/>
</dbReference>
<protein>
    <submittedName>
        <fullName evidence="6">LysR family transcriptional regulator</fullName>
    </submittedName>
</protein>
<sequence>MSNKMIYLNEVKIFVYVVEAGSFVGAGKKLGMPSTTVSRKVQQLEEALGVRLLNRSTRKLSMTSAGEAYYQQCHTFLHAMDKAHQSLQQSQNEPQGLVRLAAPYDFSAYFLQPIINEFLAQYPKVTVDLMVNDNIVDMIDNSVDVAFRSGHLQGLTLVARKIMTKRIVYCASQAYIQQFGEPETPEDLSKHNCILWRQSEGQQYWAFSHGEDVVDHPVAGRFATDNTHLHINAALTGVGIARLPEGLAAPYFASGNLQQVLAGHTFEAGNMYIVYQSHHLLPSAARHFIDFAVEKLIE</sequence>
<evidence type="ECO:0000259" key="5">
    <source>
        <dbReference type="PROSITE" id="PS50931"/>
    </source>
</evidence>
<reference evidence="6 7" key="1">
    <citation type="submission" date="2018-01" db="EMBL/GenBank/DDBJ databases">
        <title>Whole genome sequencing of Histamine producing bacteria.</title>
        <authorList>
            <person name="Butler K."/>
        </authorList>
    </citation>
    <scope>NUCLEOTIDE SEQUENCE [LARGE SCALE GENOMIC DNA]</scope>
    <source>
        <strain evidence="6 7">DSM 100436</strain>
    </source>
</reference>
<comment type="similarity">
    <text evidence="1">Belongs to the LysR transcriptional regulatory family.</text>
</comment>
<comment type="caution">
    <text evidence="6">The sequence shown here is derived from an EMBL/GenBank/DDBJ whole genome shotgun (WGS) entry which is preliminary data.</text>
</comment>
<evidence type="ECO:0000256" key="4">
    <source>
        <dbReference type="ARBA" id="ARBA00023163"/>
    </source>
</evidence>
<evidence type="ECO:0000313" key="7">
    <source>
        <dbReference type="Proteomes" id="UP000241771"/>
    </source>
</evidence>
<dbReference type="SUPFAM" id="SSF46785">
    <property type="entry name" value="Winged helix' DNA-binding domain"/>
    <property type="match status" value="1"/>
</dbReference>
<dbReference type="Proteomes" id="UP000241771">
    <property type="component" value="Unassembled WGS sequence"/>
</dbReference>
<dbReference type="InterPro" id="IPR036390">
    <property type="entry name" value="WH_DNA-bd_sf"/>
</dbReference>
<dbReference type="AlphaFoldDB" id="A0A2T3NP87"/>